<evidence type="ECO:0000256" key="4">
    <source>
        <dbReference type="ARBA" id="ARBA00023136"/>
    </source>
</evidence>
<protein>
    <submittedName>
        <fullName evidence="10">Sodium voltage-gated channel alpha subunit 1</fullName>
    </submittedName>
</protein>
<dbReference type="Gene3D" id="1.20.120.350">
    <property type="entry name" value="Voltage-gated potassium channels. Chain C"/>
    <property type="match status" value="1"/>
</dbReference>
<evidence type="ECO:0000259" key="8">
    <source>
        <dbReference type="Pfam" id="PF00520"/>
    </source>
</evidence>
<keyword evidence="5" id="KW-0175">Coiled coil</keyword>
<dbReference type="Pfam" id="PF00520">
    <property type="entry name" value="Ion_trans"/>
    <property type="match status" value="1"/>
</dbReference>
<evidence type="ECO:0000256" key="6">
    <source>
        <dbReference type="SAM" id="MobiDB-lite"/>
    </source>
</evidence>
<feature type="transmembrane region" description="Helical" evidence="7">
    <location>
        <begin position="272"/>
        <end position="292"/>
    </location>
</feature>
<evidence type="ECO:0000313" key="10">
    <source>
        <dbReference type="Ensembl" id="ENSJHYP00000008279.1"/>
    </source>
</evidence>
<feature type="coiled-coil region" evidence="5">
    <location>
        <begin position="446"/>
        <end position="480"/>
    </location>
</feature>
<feature type="compositionally biased region" description="Basic and acidic residues" evidence="6">
    <location>
        <begin position="534"/>
        <end position="556"/>
    </location>
</feature>
<name>A0A8C5ISG1_JUNHY</name>
<dbReference type="InterPro" id="IPR043203">
    <property type="entry name" value="VGCC_Ca_Na"/>
</dbReference>
<keyword evidence="2 7" id="KW-0812">Transmembrane</keyword>
<reference evidence="10" key="1">
    <citation type="submission" date="2025-08" db="UniProtKB">
        <authorList>
            <consortium name="Ensembl"/>
        </authorList>
    </citation>
    <scope>IDENTIFICATION</scope>
</reference>
<dbReference type="SUPFAM" id="SSF81324">
    <property type="entry name" value="Voltage-gated potassium channels"/>
    <property type="match status" value="1"/>
</dbReference>
<dbReference type="PANTHER" id="PTHR10037:SF280">
    <property type="entry name" value="SODIUM CHANNEL PROTEIN TYPE 1 SUBUNIT ALPHA"/>
    <property type="match status" value="1"/>
</dbReference>
<feature type="compositionally biased region" description="Basic and acidic residues" evidence="6">
    <location>
        <begin position="620"/>
        <end position="634"/>
    </location>
</feature>
<accession>A0A8C5ISG1</accession>
<keyword evidence="3 7" id="KW-1133">Transmembrane helix</keyword>
<feature type="compositionally biased region" description="Basic residues" evidence="6">
    <location>
        <begin position="522"/>
        <end position="533"/>
    </location>
</feature>
<evidence type="ECO:0000256" key="3">
    <source>
        <dbReference type="ARBA" id="ARBA00022989"/>
    </source>
</evidence>
<feature type="transmembrane region" description="Helical" evidence="7">
    <location>
        <begin position="147"/>
        <end position="169"/>
    </location>
</feature>
<dbReference type="InterPro" id="IPR027359">
    <property type="entry name" value="Volt_channel_dom_sf"/>
</dbReference>
<dbReference type="GO" id="GO:0001518">
    <property type="term" value="C:voltage-gated sodium channel complex"/>
    <property type="evidence" value="ECO:0007669"/>
    <property type="project" value="TreeGrafter"/>
</dbReference>
<feature type="compositionally biased region" description="Low complexity" evidence="6">
    <location>
        <begin position="505"/>
        <end position="519"/>
    </location>
</feature>
<dbReference type="GO" id="GO:0086010">
    <property type="term" value="P:membrane depolarization during action potential"/>
    <property type="evidence" value="ECO:0007669"/>
    <property type="project" value="TreeGrafter"/>
</dbReference>
<dbReference type="Pfam" id="PF11933">
    <property type="entry name" value="Na_trans_cytopl"/>
    <property type="match status" value="1"/>
</dbReference>
<dbReference type="FunFam" id="1.10.287.70:FF:000003">
    <property type="entry name" value="Sodium channel protein"/>
    <property type="match status" value="1"/>
</dbReference>
<feature type="region of interest" description="Disordered" evidence="6">
    <location>
        <begin position="28"/>
        <end position="58"/>
    </location>
</feature>
<evidence type="ECO:0000256" key="7">
    <source>
        <dbReference type="SAM" id="Phobius"/>
    </source>
</evidence>
<dbReference type="GO" id="GO:0005248">
    <property type="term" value="F:voltage-gated sodium channel activity"/>
    <property type="evidence" value="ECO:0007669"/>
    <property type="project" value="TreeGrafter"/>
</dbReference>
<evidence type="ECO:0000256" key="2">
    <source>
        <dbReference type="ARBA" id="ARBA00022692"/>
    </source>
</evidence>
<keyword evidence="11" id="KW-1185">Reference proteome</keyword>
<keyword evidence="4 7" id="KW-0472">Membrane</keyword>
<reference evidence="10" key="2">
    <citation type="submission" date="2025-09" db="UniProtKB">
        <authorList>
            <consortium name="Ensembl"/>
        </authorList>
    </citation>
    <scope>IDENTIFICATION</scope>
</reference>
<feature type="transmembrane region" description="Helical" evidence="7">
    <location>
        <begin position="214"/>
        <end position="233"/>
    </location>
</feature>
<feature type="compositionally biased region" description="Basic and acidic residues" evidence="6">
    <location>
        <begin position="29"/>
        <end position="48"/>
    </location>
</feature>
<evidence type="ECO:0000313" key="11">
    <source>
        <dbReference type="Proteomes" id="UP000694408"/>
    </source>
</evidence>
<dbReference type="GO" id="GO:0019228">
    <property type="term" value="P:neuronal action potential"/>
    <property type="evidence" value="ECO:0007669"/>
    <property type="project" value="TreeGrafter"/>
</dbReference>
<dbReference type="PANTHER" id="PTHR10037">
    <property type="entry name" value="VOLTAGE-GATED CATION CHANNEL CALCIUM AND SODIUM"/>
    <property type="match status" value="1"/>
</dbReference>
<evidence type="ECO:0000256" key="1">
    <source>
        <dbReference type="ARBA" id="ARBA00004141"/>
    </source>
</evidence>
<dbReference type="InterPro" id="IPR005821">
    <property type="entry name" value="Ion_trans_dom"/>
</dbReference>
<feature type="transmembrane region" description="Helical" evidence="7">
    <location>
        <begin position="245"/>
        <end position="266"/>
    </location>
</feature>
<dbReference type="FunFam" id="1.20.120.350:FF:000005">
    <property type="entry name" value="Sodium channel protein"/>
    <property type="match status" value="1"/>
</dbReference>
<feature type="region of interest" description="Disordered" evidence="6">
    <location>
        <begin position="611"/>
        <end position="652"/>
    </location>
</feature>
<dbReference type="Gene3D" id="1.10.287.70">
    <property type="match status" value="1"/>
</dbReference>
<proteinExistence type="predicted"/>
<dbReference type="InterPro" id="IPR024583">
    <property type="entry name" value="Na_trans_cytopl"/>
</dbReference>
<dbReference type="Ensembl" id="ENSJHYT00000010079.1">
    <property type="protein sequence ID" value="ENSJHYP00000008279.1"/>
    <property type="gene ID" value="ENSJHYG00000004704.1"/>
</dbReference>
<dbReference type="AlphaFoldDB" id="A0A8C5ISG1"/>
<feature type="transmembrane region" description="Helical" evidence="7">
    <location>
        <begin position="422"/>
        <end position="449"/>
    </location>
</feature>
<sequence length="747" mass="83654">MEQSVLVPPGPDSFQFFTRESLAAIEQRIAAEKAKNPKPDRKDDDENGPKPNSDLEAGKTLPFIYGDIPPGMVSEPLEDMDPYYINKKTFIVLNKGKAIFRFSATSALYILTPFNPLRKIAIKILVHSYPFLVVAQNEMKKTGNDFIVSKGSGMLIMCTILTNCVFMTMSNPPDWTKNVEYTFTGIYTFESLIKIIARGFCLEDFTFLRDPWNWLDFTVITFAYVTEFVNLGNVSALRTFRVLRALKTISVIPGLKTIVGALIQSVKKLSDVMILTVFCLSVFALIGLQLFMGNLRNKCLQWPPENFTLETNITSQLNSTIGENGTLLNSTVAPFDWKGYIEDESHFYFLEGQNDALLCGNSSDAGQCPEGYTCVKAGRNPNYGYTSFDTFSWAFLSLFRLMTQDFWENLYQLTLRAAGKTYMIFFVLVIFLGSFYLINLILAVVAMAYEEQNQATLEEAEQKEAEFQQMLEQLKKQQEAAAVAAAAVTASAESREPSAGGEAGGLSESSSDASKLSSKSAKERRNRRKKRKQKEQSGGEEKDEDEFHKSESEDSIRRKGFRLSIEGNRLTYEKKYSSPHQSLLSIRGSLFSPRRNSRTSLFSFRGRAKDVGSENDFADDEHSTFEDNDSRRDSLFVPRRHGERRNSNISQASRSSRMLAVFPVNGKMHSTVDCNGVVSLVGGPSVPTSPVGQLLPEGTTTEPEMRKRISGSFHVSMDFLEDPALRERAMSIASILTNTVEGVFLKV</sequence>
<dbReference type="Proteomes" id="UP000694408">
    <property type="component" value="Unplaced"/>
</dbReference>
<feature type="region of interest" description="Disordered" evidence="6">
    <location>
        <begin position="493"/>
        <end position="556"/>
    </location>
</feature>
<organism evidence="10 11">
    <name type="scientific">Junco hyemalis</name>
    <name type="common">Dark-eyed junco</name>
    <dbReference type="NCBI Taxonomy" id="40217"/>
    <lineage>
        <taxon>Eukaryota</taxon>
        <taxon>Metazoa</taxon>
        <taxon>Chordata</taxon>
        <taxon>Craniata</taxon>
        <taxon>Vertebrata</taxon>
        <taxon>Euteleostomi</taxon>
        <taxon>Archelosauria</taxon>
        <taxon>Archosauria</taxon>
        <taxon>Dinosauria</taxon>
        <taxon>Saurischia</taxon>
        <taxon>Theropoda</taxon>
        <taxon>Coelurosauria</taxon>
        <taxon>Aves</taxon>
        <taxon>Neognathae</taxon>
        <taxon>Neoaves</taxon>
        <taxon>Telluraves</taxon>
        <taxon>Australaves</taxon>
        <taxon>Passeriformes</taxon>
        <taxon>Passerellidae</taxon>
        <taxon>Junco</taxon>
    </lineage>
</organism>
<evidence type="ECO:0000256" key="5">
    <source>
        <dbReference type="SAM" id="Coils"/>
    </source>
</evidence>
<feature type="domain" description="Voltage-gated Na+ ion channel cytoplasmic" evidence="9">
    <location>
        <begin position="582"/>
        <end position="734"/>
    </location>
</feature>
<feature type="domain" description="Ion transport" evidence="8">
    <location>
        <begin position="154"/>
        <end position="455"/>
    </location>
</feature>
<comment type="subcellular location">
    <subcellularLocation>
        <location evidence="1">Membrane</location>
        <topology evidence="1">Multi-pass membrane protein</topology>
    </subcellularLocation>
</comment>
<evidence type="ECO:0000259" key="9">
    <source>
        <dbReference type="Pfam" id="PF11933"/>
    </source>
</evidence>